<accession>A0ABP1H6A0</accession>
<organism evidence="3 4">
    <name type="scientific">Hexamita inflata</name>
    <dbReference type="NCBI Taxonomy" id="28002"/>
    <lineage>
        <taxon>Eukaryota</taxon>
        <taxon>Metamonada</taxon>
        <taxon>Diplomonadida</taxon>
        <taxon>Hexamitidae</taxon>
        <taxon>Hexamitinae</taxon>
        <taxon>Hexamita</taxon>
    </lineage>
</organism>
<keyword evidence="2" id="KW-0472">Membrane</keyword>
<proteinExistence type="predicted"/>
<keyword evidence="4" id="KW-1185">Reference proteome</keyword>
<evidence type="ECO:0000256" key="1">
    <source>
        <dbReference type="SAM" id="MobiDB-lite"/>
    </source>
</evidence>
<feature type="compositionally biased region" description="Basic and acidic residues" evidence="1">
    <location>
        <begin position="121"/>
        <end position="130"/>
    </location>
</feature>
<evidence type="ECO:0000313" key="4">
    <source>
        <dbReference type="Proteomes" id="UP001642409"/>
    </source>
</evidence>
<evidence type="ECO:0000313" key="3">
    <source>
        <dbReference type="EMBL" id="CAL5987179.1"/>
    </source>
</evidence>
<feature type="region of interest" description="Disordered" evidence="1">
    <location>
        <begin position="96"/>
        <end position="138"/>
    </location>
</feature>
<sequence>MIITILHQQPKDGQNEQKRQLTQNRKPSRSQRKPKRRSSKQNIRNSLSNNRELRKISKQINPRKQLIYHRQYIPKLGICKIKQTKKDPRYLIVNETMHQRQPPPSNANTTEQPPVQAEGNNEQRETETREPVSGNQVSELGETGLTLHSILLLFLNMEMITHDQIKINQIYESTSCKKKEFADQVNTVKKRFKKQFNHQLYHFFLIVQSIILQIAVKTTILIPYMMEPKKSIEHRN</sequence>
<feature type="compositionally biased region" description="Basic and acidic residues" evidence="1">
    <location>
        <begin position="9"/>
        <end position="19"/>
    </location>
</feature>
<feature type="transmembrane region" description="Helical" evidence="2">
    <location>
        <begin position="200"/>
        <end position="226"/>
    </location>
</feature>
<feature type="compositionally biased region" description="Basic residues" evidence="1">
    <location>
        <begin position="26"/>
        <end position="39"/>
    </location>
</feature>
<keyword evidence="2" id="KW-0812">Transmembrane</keyword>
<name>A0ABP1H6A0_9EUKA</name>
<keyword evidence="2" id="KW-1133">Transmembrane helix</keyword>
<gene>
    <name evidence="3" type="ORF">HINF_LOCUS9763</name>
</gene>
<evidence type="ECO:0000256" key="2">
    <source>
        <dbReference type="SAM" id="Phobius"/>
    </source>
</evidence>
<protein>
    <submittedName>
        <fullName evidence="3">Hypothetical_protein</fullName>
    </submittedName>
</protein>
<feature type="region of interest" description="Disordered" evidence="1">
    <location>
        <begin position="1"/>
        <end position="58"/>
    </location>
</feature>
<dbReference type="EMBL" id="CAXDID020000021">
    <property type="protein sequence ID" value="CAL5987179.1"/>
    <property type="molecule type" value="Genomic_DNA"/>
</dbReference>
<reference evidence="3 4" key="1">
    <citation type="submission" date="2024-07" db="EMBL/GenBank/DDBJ databases">
        <authorList>
            <person name="Akdeniz Z."/>
        </authorList>
    </citation>
    <scope>NUCLEOTIDE SEQUENCE [LARGE SCALE GENOMIC DNA]</scope>
</reference>
<comment type="caution">
    <text evidence="3">The sequence shown here is derived from an EMBL/GenBank/DDBJ whole genome shotgun (WGS) entry which is preliminary data.</text>
</comment>
<dbReference type="Proteomes" id="UP001642409">
    <property type="component" value="Unassembled WGS sequence"/>
</dbReference>